<dbReference type="Gene3D" id="3.90.1150.10">
    <property type="entry name" value="Aspartate Aminotransferase, domain 1"/>
    <property type="match status" value="1"/>
</dbReference>
<keyword evidence="3" id="KW-1185">Reference proteome</keyword>
<reference evidence="3" key="1">
    <citation type="journal article" date="2019" name="Int. J. Syst. Evol. Microbiol.">
        <title>The Global Catalogue of Microorganisms (GCM) 10K type strain sequencing project: providing services to taxonomists for standard genome sequencing and annotation.</title>
        <authorList>
            <consortium name="The Broad Institute Genomics Platform"/>
            <consortium name="The Broad Institute Genome Sequencing Center for Infectious Disease"/>
            <person name="Wu L."/>
            <person name="Ma J."/>
        </authorList>
    </citation>
    <scope>NUCLEOTIDE SEQUENCE [LARGE SCALE GENOMIC DNA]</scope>
    <source>
        <strain evidence="3">CGMCC 1.15043</strain>
    </source>
</reference>
<comment type="caution">
    <text evidence="2">The sequence shown here is derived from an EMBL/GenBank/DDBJ whole genome shotgun (WGS) entry which is preliminary data.</text>
</comment>
<evidence type="ECO:0000313" key="3">
    <source>
        <dbReference type="Proteomes" id="UP000615455"/>
    </source>
</evidence>
<organism evidence="2 3">
    <name type="scientific">Paenibacillus marchantiophytorum</name>
    <dbReference type="NCBI Taxonomy" id="1619310"/>
    <lineage>
        <taxon>Bacteria</taxon>
        <taxon>Bacillati</taxon>
        <taxon>Bacillota</taxon>
        <taxon>Bacilli</taxon>
        <taxon>Bacillales</taxon>
        <taxon>Paenibacillaceae</taxon>
        <taxon>Paenibacillus</taxon>
    </lineage>
</organism>
<dbReference type="InterPro" id="IPR039429">
    <property type="entry name" value="SHMT-like_dom"/>
</dbReference>
<name>A0ABQ2BQC5_9BACL</name>
<dbReference type="InterPro" id="IPR015421">
    <property type="entry name" value="PyrdxlP-dep_Trfase_major"/>
</dbReference>
<dbReference type="Gene3D" id="3.40.640.10">
    <property type="entry name" value="Type I PLP-dependent aspartate aminotransferase-like (Major domain)"/>
    <property type="match status" value="1"/>
</dbReference>
<dbReference type="Proteomes" id="UP000615455">
    <property type="component" value="Unassembled WGS sequence"/>
</dbReference>
<dbReference type="Pfam" id="PF00464">
    <property type="entry name" value="SHMT"/>
    <property type="match status" value="1"/>
</dbReference>
<gene>
    <name evidence="2" type="ORF">GCM10008018_10500</name>
</gene>
<dbReference type="EMBL" id="BMHE01000003">
    <property type="protein sequence ID" value="GGI45119.1"/>
    <property type="molecule type" value="Genomic_DNA"/>
</dbReference>
<dbReference type="InterPro" id="IPR015422">
    <property type="entry name" value="PyrdxlP-dep_Trfase_small"/>
</dbReference>
<feature type="domain" description="Serine hydroxymethyltransferase-like" evidence="1">
    <location>
        <begin position="5"/>
        <end position="48"/>
    </location>
</feature>
<accession>A0ABQ2BQC5</accession>
<dbReference type="SUPFAM" id="SSF53383">
    <property type="entry name" value="PLP-dependent transferases"/>
    <property type="match status" value="1"/>
</dbReference>
<evidence type="ECO:0000313" key="2">
    <source>
        <dbReference type="EMBL" id="GGI45119.1"/>
    </source>
</evidence>
<sequence length="58" mass="6592">MNHLMKQDPAIAQSIQQELRRQRDKIELIASENFLSGAVLEAMGSPVNVSGRMYNFKE</sequence>
<proteinExistence type="predicted"/>
<dbReference type="InterPro" id="IPR015424">
    <property type="entry name" value="PyrdxlP-dep_Trfase"/>
</dbReference>
<protein>
    <recommendedName>
        <fullName evidence="1">Serine hydroxymethyltransferase-like domain-containing protein</fullName>
    </recommendedName>
</protein>
<evidence type="ECO:0000259" key="1">
    <source>
        <dbReference type="Pfam" id="PF00464"/>
    </source>
</evidence>
<dbReference type="RefSeq" id="WP_229757477.1">
    <property type="nucleotide sequence ID" value="NZ_BMHE01000003.1"/>
</dbReference>